<sequence>MGEGYKILRNPHVAEKASDLAEKNQYTFRVFGRANKTEVKKAIENAYGVEIVSVKIINVSAKERRIGKTKGMKPGYKKAIAKVKKGQKIELLPR</sequence>
<comment type="subunit">
    <text evidence="4">Part of the 50S ribosomal subunit. Contacts protein L29, and trigger factor when it is bound to the ribosome.</text>
</comment>
<comment type="function">
    <text evidence="4">One of the early assembly proteins it binds 23S rRNA. One of the proteins that surrounds the polypeptide exit tunnel on the outside of the ribosome. Forms the main docking site for trigger factor binding to the ribosome.</text>
</comment>
<dbReference type="PANTHER" id="PTHR11620">
    <property type="entry name" value="60S RIBOSOMAL PROTEIN L23A"/>
    <property type="match status" value="1"/>
</dbReference>
<dbReference type="Pfam" id="PF00276">
    <property type="entry name" value="Ribosomal_L23"/>
    <property type="match status" value="1"/>
</dbReference>
<evidence type="ECO:0000313" key="6">
    <source>
        <dbReference type="Proteomes" id="UP000176662"/>
    </source>
</evidence>
<name>A0A1G2DYM2_9BACT</name>
<protein>
    <recommendedName>
        <fullName evidence="4">Large ribosomal subunit protein uL23</fullName>
    </recommendedName>
</protein>
<gene>
    <name evidence="4" type="primary">rplW</name>
    <name evidence="5" type="ORF">A2Z68_00140</name>
</gene>
<evidence type="ECO:0000256" key="3">
    <source>
        <dbReference type="ARBA" id="ARBA00023274"/>
    </source>
</evidence>
<dbReference type="GO" id="GO:0005840">
    <property type="term" value="C:ribosome"/>
    <property type="evidence" value="ECO:0007669"/>
    <property type="project" value="UniProtKB-KW"/>
</dbReference>
<keyword evidence="4" id="KW-0699">rRNA-binding</keyword>
<dbReference type="Gene3D" id="3.30.70.330">
    <property type="match status" value="1"/>
</dbReference>
<keyword evidence="3 4" id="KW-0687">Ribonucleoprotein</keyword>
<dbReference type="GO" id="GO:0003735">
    <property type="term" value="F:structural constituent of ribosome"/>
    <property type="evidence" value="ECO:0007669"/>
    <property type="project" value="InterPro"/>
</dbReference>
<comment type="caution">
    <text evidence="5">The sequence shown here is derived from an EMBL/GenBank/DDBJ whole genome shotgun (WGS) entry which is preliminary data.</text>
</comment>
<dbReference type="AlphaFoldDB" id="A0A1G2DYM2"/>
<evidence type="ECO:0000256" key="1">
    <source>
        <dbReference type="ARBA" id="ARBA00006700"/>
    </source>
</evidence>
<dbReference type="EMBL" id="MHLX01000035">
    <property type="protein sequence ID" value="OGZ18472.1"/>
    <property type="molecule type" value="Genomic_DNA"/>
</dbReference>
<evidence type="ECO:0000256" key="2">
    <source>
        <dbReference type="ARBA" id="ARBA00022980"/>
    </source>
</evidence>
<evidence type="ECO:0000256" key="4">
    <source>
        <dbReference type="HAMAP-Rule" id="MF_01369"/>
    </source>
</evidence>
<keyword evidence="4" id="KW-0694">RNA-binding</keyword>
<comment type="similarity">
    <text evidence="1 4">Belongs to the universal ribosomal protein uL23 family.</text>
</comment>
<organism evidence="5 6">
    <name type="scientific">Candidatus Nealsonbacteria bacterium RBG_13_38_11</name>
    <dbReference type="NCBI Taxonomy" id="1801662"/>
    <lineage>
        <taxon>Bacteria</taxon>
        <taxon>Candidatus Nealsoniibacteriota</taxon>
    </lineage>
</organism>
<keyword evidence="2 4" id="KW-0689">Ribosomal protein</keyword>
<dbReference type="InterPro" id="IPR013025">
    <property type="entry name" value="Ribosomal_uL23-like"/>
</dbReference>
<dbReference type="SUPFAM" id="SSF54189">
    <property type="entry name" value="Ribosomal proteins S24e, L23 and L15e"/>
    <property type="match status" value="1"/>
</dbReference>
<dbReference type="InterPro" id="IPR012677">
    <property type="entry name" value="Nucleotide-bd_a/b_plait_sf"/>
</dbReference>
<dbReference type="Proteomes" id="UP000176662">
    <property type="component" value="Unassembled WGS sequence"/>
</dbReference>
<accession>A0A1G2DYM2</accession>
<dbReference type="GO" id="GO:0006412">
    <property type="term" value="P:translation"/>
    <property type="evidence" value="ECO:0007669"/>
    <property type="project" value="UniProtKB-UniRule"/>
</dbReference>
<dbReference type="HAMAP" id="MF_01369_B">
    <property type="entry name" value="Ribosomal_uL23_B"/>
    <property type="match status" value="1"/>
</dbReference>
<dbReference type="NCBIfam" id="NF004363">
    <property type="entry name" value="PRK05738.2-4"/>
    <property type="match status" value="1"/>
</dbReference>
<proteinExistence type="inferred from homology"/>
<dbReference type="GO" id="GO:1990904">
    <property type="term" value="C:ribonucleoprotein complex"/>
    <property type="evidence" value="ECO:0007669"/>
    <property type="project" value="UniProtKB-KW"/>
</dbReference>
<evidence type="ECO:0000313" key="5">
    <source>
        <dbReference type="EMBL" id="OGZ18472.1"/>
    </source>
</evidence>
<dbReference type="GO" id="GO:0019843">
    <property type="term" value="F:rRNA binding"/>
    <property type="evidence" value="ECO:0007669"/>
    <property type="project" value="UniProtKB-UniRule"/>
</dbReference>
<dbReference type="InterPro" id="IPR012678">
    <property type="entry name" value="Ribosomal_uL23/eL15/eS24_sf"/>
</dbReference>
<reference evidence="5 6" key="1">
    <citation type="journal article" date="2016" name="Nat. Commun.">
        <title>Thousands of microbial genomes shed light on interconnected biogeochemical processes in an aquifer system.</title>
        <authorList>
            <person name="Anantharaman K."/>
            <person name="Brown C.T."/>
            <person name="Hug L.A."/>
            <person name="Sharon I."/>
            <person name="Castelle C.J."/>
            <person name="Probst A.J."/>
            <person name="Thomas B.C."/>
            <person name="Singh A."/>
            <person name="Wilkins M.J."/>
            <person name="Karaoz U."/>
            <person name="Brodie E.L."/>
            <person name="Williams K.H."/>
            <person name="Hubbard S.S."/>
            <person name="Banfield J.F."/>
        </authorList>
    </citation>
    <scope>NUCLEOTIDE SEQUENCE [LARGE SCALE GENOMIC DNA]</scope>
</reference>